<evidence type="ECO:0000313" key="2">
    <source>
        <dbReference type="Proteomes" id="UP001212803"/>
    </source>
</evidence>
<gene>
    <name evidence="1" type="ORF">O0235_10700</name>
</gene>
<dbReference type="Proteomes" id="UP001212803">
    <property type="component" value="Chromosome"/>
</dbReference>
<dbReference type="EMBL" id="CP115149">
    <property type="protein sequence ID" value="WBL35254.1"/>
    <property type="molecule type" value="Genomic_DNA"/>
</dbReference>
<evidence type="ECO:0000313" key="1">
    <source>
        <dbReference type="EMBL" id="WBL35254.1"/>
    </source>
</evidence>
<sequence length="84" mass="8174">MPSSNSTSPPVGDASPLAGRPAALLPVAAPGMVAGPLDAAAALARERGFSCPPPSPGVIPGTRRTTIPAAELGGVAMQLLEYAG</sequence>
<proteinExistence type="predicted"/>
<organism evidence="1 2">
    <name type="scientific">Tepidiforma flava</name>
    <dbReference type="NCBI Taxonomy" id="3004094"/>
    <lineage>
        <taxon>Bacteria</taxon>
        <taxon>Bacillati</taxon>
        <taxon>Chloroflexota</taxon>
        <taxon>Tepidiformia</taxon>
        <taxon>Tepidiformales</taxon>
        <taxon>Tepidiformaceae</taxon>
        <taxon>Tepidiforma</taxon>
    </lineage>
</organism>
<keyword evidence="2" id="KW-1185">Reference proteome</keyword>
<protein>
    <submittedName>
        <fullName evidence="1">Uncharacterized protein</fullName>
    </submittedName>
</protein>
<reference evidence="1 2" key="1">
    <citation type="journal article" date="2023" name="ISME J.">
        <title>Thermophilic Dehalococcoidia with unusual traits shed light on an unexpected past.</title>
        <authorList>
            <person name="Palmer M."/>
            <person name="Covington J.K."/>
            <person name="Zhou E.M."/>
            <person name="Thomas S.C."/>
            <person name="Habib N."/>
            <person name="Seymour C.O."/>
            <person name="Lai D."/>
            <person name="Johnston J."/>
            <person name="Hashimi A."/>
            <person name="Jiao J.Y."/>
            <person name="Muok A.R."/>
            <person name="Liu L."/>
            <person name="Xian W.D."/>
            <person name="Zhi X.Y."/>
            <person name="Li M.M."/>
            <person name="Silva L.P."/>
            <person name="Bowen B.P."/>
            <person name="Louie K."/>
            <person name="Briegel A."/>
            <person name="Pett-Ridge J."/>
            <person name="Weber P.K."/>
            <person name="Tocheva E.I."/>
            <person name="Woyke T."/>
            <person name="Northen T.R."/>
            <person name="Mayali X."/>
            <person name="Li W.J."/>
            <person name="Hedlund B.P."/>
        </authorList>
    </citation>
    <scope>NUCLEOTIDE SEQUENCE [LARGE SCALE GENOMIC DNA]</scope>
    <source>
        <strain evidence="1 2">YIM 72310</strain>
    </source>
</reference>
<name>A0ABY7M586_9CHLR</name>
<accession>A0ABY7M586</accession>
<dbReference type="RefSeq" id="WP_270055781.1">
    <property type="nucleotide sequence ID" value="NZ_CP115149.1"/>
</dbReference>